<dbReference type="Pfam" id="PF02021">
    <property type="entry name" value="UPF0102"/>
    <property type="match status" value="1"/>
</dbReference>
<dbReference type="NCBIfam" id="NF009150">
    <property type="entry name" value="PRK12497.1-3"/>
    <property type="match status" value="1"/>
</dbReference>
<keyword evidence="4" id="KW-1185">Reference proteome</keyword>
<evidence type="ECO:0000313" key="4">
    <source>
        <dbReference type="Proteomes" id="UP000298324"/>
    </source>
</evidence>
<dbReference type="CDD" id="cd20736">
    <property type="entry name" value="PoNe_Nuclease"/>
    <property type="match status" value="1"/>
</dbReference>
<reference evidence="3 4" key="1">
    <citation type="journal article" date="2018" name="Environ. Microbiol.">
        <title>Novel energy conservation strategies and behaviour of Pelotomaculum schinkii driving syntrophic propionate catabolism.</title>
        <authorList>
            <person name="Hidalgo-Ahumada C.A.P."/>
            <person name="Nobu M.K."/>
            <person name="Narihiro T."/>
            <person name="Tamaki H."/>
            <person name="Liu W.T."/>
            <person name="Kamagata Y."/>
            <person name="Stams A.J.M."/>
            <person name="Imachi H."/>
            <person name="Sousa D.Z."/>
        </authorList>
    </citation>
    <scope>NUCLEOTIDE SEQUENCE [LARGE SCALE GENOMIC DNA]</scope>
    <source>
        <strain evidence="3 4">HH</strain>
    </source>
</reference>
<dbReference type="NCBIfam" id="NF009154">
    <property type="entry name" value="PRK12497.3-3"/>
    <property type="match status" value="1"/>
</dbReference>
<dbReference type="EMBL" id="QFGA01000002">
    <property type="protein sequence ID" value="TEB05473.1"/>
    <property type="molecule type" value="Genomic_DNA"/>
</dbReference>
<sequence length="120" mass="13859">MTIRRKLLGRQGEDAATQYLENNNYQVLCRNYSCRLGEIDIVACERDVIVFVEVRSRSSNDYGLPQESVTSRKKMKLRQLAWHYLKSVGKTNASCRFDVIAVLFDGEGRVKKLEHIENAF</sequence>
<evidence type="ECO:0000256" key="2">
    <source>
        <dbReference type="HAMAP-Rule" id="MF_00048"/>
    </source>
</evidence>
<accession>A0A4Y7R9V4</accession>
<dbReference type="GO" id="GO:0003676">
    <property type="term" value="F:nucleic acid binding"/>
    <property type="evidence" value="ECO:0007669"/>
    <property type="project" value="InterPro"/>
</dbReference>
<dbReference type="AlphaFoldDB" id="A0A4Y7R9V4"/>
<comment type="similarity">
    <text evidence="1 2">Belongs to the UPF0102 family.</text>
</comment>
<evidence type="ECO:0000313" key="3">
    <source>
        <dbReference type="EMBL" id="TEB05473.1"/>
    </source>
</evidence>
<dbReference type="PANTHER" id="PTHR34039">
    <property type="entry name" value="UPF0102 PROTEIN YRAN"/>
    <property type="match status" value="1"/>
</dbReference>
<dbReference type="HAMAP" id="MF_00048">
    <property type="entry name" value="UPF0102"/>
    <property type="match status" value="1"/>
</dbReference>
<evidence type="ECO:0000256" key="1">
    <source>
        <dbReference type="ARBA" id="ARBA00006738"/>
    </source>
</evidence>
<dbReference type="Gene3D" id="3.40.1350.10">
    <property type="match status" value="1"/>
</dbReference>
<dbReference type="InterPro" id="IPR003509">
    <property type="entry name" value="UPF0102_YraN-like"/>
</dbReference>
<gene>
    <name evidence="3" type="ORF">Psch_02514</name>
</gene>
<dbReference type="Proteomes" id="UP000298324">
    <property type="component" value="Unassembled WGS sequence"/>
</dbReference>
<dbReference type="InterPro" id="IPR011856">
    <property type="entry name" value="tRNA_endonuc-like_dom_sf"/>
</dbReference>
<comment type="caution">
    <text evidence="3">The sequence shown here is derived from an EMBL/GenBank/DDBJ whole genome shotgun (WGS) entry which is preliminary data.</text>
</comment>
<proteinExistence type="inferred from homology"/>
<dbReference type="PANTHER" id="PTHR34039:SF1">
    <property type="entry name" value="UPF0102 PROTEIN YRAN"/>
    <property type="match status" value="1"/>
</dbReference>
<dbReference type="RefSeq" id="WP_134218981.1">
    <property type="nucleotide sequence ID" value="NZ_QFGA01000002.1"/>
</dbReference>
<organism evidence="3 4">
    <name type="scientific">Pelotomaculum schinkii</name>
    <dbReference type="NCBI Taxonomy" id="78350"/>
    <lineage>
        <taxon>Bacteria</taxon>
        <taxon>Bacillati</taxon>
        <taxon>Bacillota</taxon>
        <taxon>Clostridia</taxon>
        <taxon>Eubacteriales</taxon>
        <taxon>Desulfotomaculaceae</taxon>
        <taxon>Pelotomaculum</taxon>
    </lineage>
</organism>
<dbReference type="SUPFAM" id="SSF52980">
    <property type="entry name" value="Restriction endonuclease-like"/>
    <property type="match status" value="1"/>
</dbReference>
<dbReference type="InterPro" id="IPR011335">
    <property type="entry name" value="Restrct_endonuc-II-like"/>
</dbReference>
<dbReference type="NCBIfam" id="TIGR00252">
    <property type="entry name" value="YraN family protein"/>
    <property type="match status" value="1"/>
</dbReference>
<name>A0A4Y7R9V4_9FIRM</name>
<protein>
    <recommendedName>
        <fullName evidence="2">UPF0102 protein Psch_02514</fullName>
    </recommendedName>
</protein>